<dbReference type="OrthoDB" id="118413at2"/>
<evidence type="ECO:0000259" key="2">
    <source>
        <dbReference type="Pfam" id="PF08327"/>
    </source>
</evidence>
<organism evidence="3 4">
    <name type="scientific">Ktedonobacter racemifer DSM 44963</name>
    <dbReference type="NCBI Taxonomy" id="485913"/>
    <lineage>
        <taxon>Bacteria</taxon>
        <taxon>Bacillati</taxon>
        <taxon>Chloroflexota</taxon>
        <taxon>Ktedonobacteria</taxon>
        <taxon>Ktedonobacterales</taxon>
        <taxon>Ktedonobacteraceae</taxon>
        <taxon>Ktedonobacter</taxon>
    </lineage>
</organism>
<evidence type="ECO:0000313" key="3">
    <source>
        <dbReference type="EMBL" id="EFH84421.1"/>
    </source>
</evidence>
<gene>
    <name evidence="3" type="ORF">Krac_5456</name>
</gene>
<feature type="domain" description="Activator of Hsp90 ATPase homologue 1/2-like C-terminal" evidence="2">
    <location>
        <begin position="24"/>
        <end position="159"/>
    </location>
</feature>
<comment type="similarity">
    <text evidence="1">Belongs to the AHA1 family.</text>
</comment>
<dbReference type="InterPro" id="IPR023393">
    <property type="entry name" value="START-like_dom_sf"/>
</dbReference>
<dbReference type="InterPro" id="IPR013538">
    <property type="entry name" value="ASHA1/2-like_C"/>
</dbReference>
<dbReference type="EMBL" id="ADVG01000003">
    <property type="protein sequence ID" value="EFH84421.1"/>
    <property type="molecule type" value="Genomic_DNA"/>
</dbReference>
<comment type="caution">
    <text evidence="3">The sequence shown here is derived from an EMBL/GenBank/DDBJ whole genome shotgun (WGS) entry which is preliminary data.</text>
</comment>
<sequence>MFDYHSLSSRVGEQEFVVERQFTAPRTLMFQVFTQPEHLKRWWAPQPFTIPVCTIDLRPGGIWHYCMHSPEGQDHWARSVYSEIVPPEKLVYTSTFADEHANPIEGMPEHLTTAIFTEEAGKTSVIARVQFTSAAALSVAVDMGMLQGMSMTWDYLLGYVQELQAK</sequence>
<dbReference type="Pfam" id="PF08327">
    <property type="entry name" value="AHSA1"/>
    <property type="match status" value="1"/>
</dbReference>
<proteinExistence type="inferred from homology"/>
<accession>D6TW38</accession>
<dbReference type="InParanoid" id="D6TW38"/>
<dbReference type="RefSeq" id="WP_007915936.1">
    <property type="nucleotide sequence ID" value="NZ_ADVG01000003.1"/>
</dbReference>
<dbReference type="Gene3D" id="3.30.530.20">
    <property type="match status" value="1"/>
</dbReference>
<dbReference type="Proteomes" id="UP000004508">
    <property type="component" value="Unassembled WGS sequence"/>
</dbReference>
<evidence type="ECO:0000313" key="4">
    <source>
        <dbReference type="Proteomes" id="UP000004508"/>
    </source>
</evidence>
<name>D6TW38_KTERA</name>
<keyword evidence="4" id="KW-1185">Reference proteome</keyword>
<dbReference type="STRING" id="485913.Krac_5456"/>
<protein>
    <submittedName>
        <fullName evidence="3">Activator of Hsp90 ATPase 1 family protein</fullName>
    </submittedName>
</protein>
<dbReference type="AlphaFoldDB" id="D6TW38"/>
<dbReference type="eggNOG" id="COG3832">
    <property type="taxonomic scope" value="Bacteria"/>
</dbReference>
<reference evidence="3 4" key="1">
    <citation type="journal article" date="2011" name="Stand. Genomic Sci.">
        <title>Non-contiguous finished genome sequence and contextual data of the filamentous soil bacterium Ktedonobacter racemifer type strain (SOSP1-21).</title>
        <authorList>
            <person name="Chang Y.J."/>
            <person name="Land M."/>
            <person name="Hauser L."/>
            <person name="Chertkov O."/>
            <person name="Del Rio T.G."/>
            <person name="Nolan M."/>
            <person name="Copeland A."/>
            <person name="Tice H."/>
            <person name="Cheng J.F."/>
            <person name="Lucas S."/>
            <person name="Han C."/>
            <person name="Goodwin L."/>
            <person name="Pitluck S."/>
            <person name="Ivanova N."/>
            <person name="Ovchinikova G."/>
            <person name="Pati A."/>
            <person name="Chen A."/>
            <person name="Palaniappan K."/>
            <person name="Mavromatis K."/>
            <person name="Liolios K."/>
            <person name="Brettin T."/>
            <person name="Fiebig A."/>
            <person name="Rohde M."/>
            <person name="Abt B."/>
            <person name="Goker M."/>
            <person name="Detter J.C."/>
            <person name="Woyke T."/>
            <person name="Bristow J."/>
            <person name="Eisen J.A."/>
            <person name="Markowitz V."/>
            <person name="Hugenholtz P."/>
            <person name="Kyrpides N.C."/>
            <person name="Klenk H.P."/>
            <person name="Lapidus A."/>
        </authorList>
    </citation>
    <scope>NUCLEOTIDE SEQUENCE [LARGE SCALE GENOMIC DNA]</scope>
    <source>
        <strain evidence="4">DSM 44963</strain>
    </source>
</reference>
<dbReference type="SUPFAM" id="SSF55961">
    <property type="entry name" value="Bet v1-like"/>
    <property type="match status" value="1"/>
</dbReference>
<evidence type="ECO:0000256" key="1">
    <source>
        <dbReference type="ARBA" id="ARBA00006817"/>
    </source>
</evidence>